<feature type="non-terminal residue" evidence="2">
    <location>
        <position position="1"/>
    </location>
</feature>
<dbReference type="OMA" id="CKIMEPT"/>
<dbReference type="Proteomes" id="UP000009022">
    <property type="component" value="Unassembled WGS sequence"/>
</dbReference>
<dbReference type="InParanoid" id="B3RRV0"/>
<dbReference type="CTD" id="6751624"/>
<dbReference type="PANTHER" id="PTHR46135:SF3">
    <property type="entry name" value="NME_NM23 FAMILY MEMBER 8"/>
    <property type="match status" value="1"/>
</dbReference>
<dbReference type="RefSeq" id="XP_002110931.1">
    <property type="nucleotide sequence ID" value="XM_002110895.1"/>
</dbReference>
<evidence type="ECO:0000259" key="1">
    <source>
        <dbReference type="Pfam" id="PF00085"/>
    </source>
</evidence>
<dbReference type="PANTHER" id="PTHR46135">
    <property type="entry name" value="NME/NM23 FAMILY MEMBER 8"/>
    <property type="match status" value="1"/>
</dbReference>
<sequence length="129" mass="15098">VVDVYSAWCGPCKSIASTLRKVRNEIGDDFLQFAVAESDNIDQLSAYRNKSQPTFLFYGGETLVSIVRGANVPLLVRQIHEQLDKEHQVHRYGIHRIEVRSNTKCFVKIPYFQFKKFYHLYLNVCYFFL</sequence>
<dbReference type="GeneID" id="6751624"/>
<dbReference type="InterPro" id="IPR036249">
    <property type="entry name" value="Thioredoxin-like_sf"/>
</dbReference>
<dbReference type="STRING" id="10228.B3RRV0"/>
<gene>
    <name evidence="2" type="ORF">TRIADDRAFT_22954</name>
</gene>
<reference evidence="2 3" key="1">
    <citation type="journal article" date="2008" name="Nature">
        <title>The Trichoplax genome and the nature of placozoans.</title>
        <authorList>
            <person name="Srivastava M."/>
            <person name="Begovic E."/>
            <person name="Chapman J."/>
            <person name="Putnam N.H."/>
            <person name="Hellsten U."/>
            <person name="Kawashima T."/>
            <person name="Kuo A."/>
            <person name="Mitros T."/>
            <person name="Salamov A."/>
            <person name="Carpenter M.L."/>
            <person name="Signorovitch A.Y."/>
            <person name="Moreno M.A."/>
            <person name="Kamm K."/>
            <person name="Grimwood J."/>
            <person name="Schmutz J."/>
            <person name="Shapiro H."/>
            <person name="Grigoriev I.V."/>
            <person name="Buss L.W."/>
            <person name="Schierwater B."/>
            <person name="Dellaporta S.L."/>
            <person name="Rokhsar D.S."/>
        </authorList>
    </citation>
    <scope>NUCLEOTIDE SEQUENCE [LARGE SCALE GENOMIC DNA]</scope>
    <source>
        <strain evidence="2 3">Grell-BS-1999</strain>
    </source>
</reference>
<dbReference type="EMBL" id="DS985243">
    <property type="protein sequence ID" value="EDV26935.1"/>
    <property type="molecule type" value="Genomic_DNA"/>
</dbReference>
<proteinExistence type="predicted"/>
<dbReference type="OrthoDB" id="10263751at2759"/>
<protein>
    <recommendedName>
        <fullName evidence="1">Thioredoxin domain-containing protein</fullName>
    </recommendedName>
</protein>
<organism evidence="2 3">
    <name type="scientific">Trichoplax adhaerens</name>
    <name type="common">Trichoplax reptans</name>
    <dbReference type="NCBI Taxonomy" id="10228"/>
    <lineage>
        <taxon>Eukaryota</taxon>
        <taxon>Metazoa</taxon>
        <taxon>Placozoa</taxon>
        <taxon>Uniplacotomia</taxon>
        <taxon>Trichoplacea</taxon>
        <taxon>Trichoplacidae</taxon>
        <taxon>Trichoplax</taxon>
    </lineage>
</organism>
<keyword evidence="3" id="KW-1185">Reference proteome</keyword>
<dbReference type="InterPro" id="IPR051766">
    <property type="entry name" value="TXND_domain-containing"/>
</dbReference>
<dbReference type="eggNOG" id="KOG0907">
    <property type="taxonomic scope" value="Eukaryota"/>
</dbReference>
<name>B3RRV0_TRIAD</name>
<dbReference type="PROSITE" id="PS00194">
    <property type="entry name" value="THIOREDOXIN_1"/>
    <property type="match status" value="1"/>
</dbReference>
<evidence type="ECO:0000313" key="3">
    <source>
        <dbReference type="Proteomes" id="UP000009022"/>
    </source>
</evidence>
<dbReference type="InterPro" id="IPR017937">
    <property type="entry name" value="Thioredoxin_CS"/>
</dbReference>
<dbReference type="InterPro" id="IPR013766">
    <property type="entry name" value="Thioredoxin_domain"/>
</dbReference>
<dbReference type="Gene3D" id="3.40.30.10">
    <property type="entry name" value="Glutaredoxin"/>
    <property type="match status" value="1"/>
</dbReference>
<feature type="domain" description="Thioredoxin" evidence="1">
    <location>
        <begin position="1"/>
        <end position="71"/>
    </location>
</feature>
<dbReference type="Pfam" id="PF00085">
    <property type="entry name" value="Thioredoxin"/>
    <property type="match status" value="1"/>
</dbReference>
<dbReference type="KEGG" id="tad:TRIADDRAFT_22954"/>
<dbReference type="SUPFAM" id="SSF52833">
    <property type="entry name" value="Thioredoxin-like"/>
    <property type="match status" value="1"/>
</dbReference>
<dbReference type="AlphaFoldDB" id="B3RRV0"/>
<dbReference type="PhylomeDB" id="B3RRV0"/>
<evidence type="ECO:0000313" key="2">
    <source>
        <dbReference type="EMBL" id="EDV26935.1"/>
    </source>
</evidence>
<accession>B3RRV0</accession>
<dbReference type="HOGENOM" id="CLU_1954287_0_0_1"/>